<reference evidence="1" key="1">
    <citation type="submission" date="2014-11" db="EMBL/GenBank/DDBJ databases">
        <authorList>
            <person name="Amaro Gonzalez C."/>
        </authorList>
    </citation>
    <scope>NUCLEOTIDE SEQUENCE</scope>
</reference>
<reference evidence="1" key="2">
    <citation type="journal article" date="2015" name="Fish Shellfish Immunol.">
        <title>Early steps in the European eel (Anguilla anguilla)-Vibrio vulnificus interaction in the gills: Role of the RtxA13 toxin.</title>
        <authorList>
            <person name="Callol A."/>
            <person name="Pajuelo D."/>
            <person name="Ebbesson L."/>
            <person name="Teles M."/>
            <person name="MacKenzie S."/>
            <person name="Amaro C."/>
        </authorList>
    </citation>
    <scope>NUCLEOTIDE SEQUENCE</scope>
</reference>
<dbReference type="AlphaFoldDB" id="A0A0E9SJI8"/>
<sequence length="31" mass="3558">MFAVGSRQEQYLRLNCPIQRNSHKILTSPGI</sequence>
<organism evidence="1">
    <name type="scientific">Anguilla anguilla</name>
    <name type="common">European freshwater eel</name>
    <name type="synonym">Muraena anguilla</name>
    <dbReference type="NCBI Taxonomy" id="7936"/>
    <lineage>
        <taxon>Eukaryota</taxon>
        <taxon>Metazoa</taxon>
        <taxon>Chordata</taxon>
        <taxon>Craniata</taxon>
        <taxon>Vertebrata</taxon>
        <taxon>Euteleostomi</taxon>
        <taxon>Actinopterygii</taxon>
        <taxon>Neopterygii</taxon>
        <taxon>Teleostei</taxon>
        <taxon>Anguilliformes</taxon>
        <taxon>Anguillidae</taxon>
        <taxon>Anguilla</taxon>
    </lineage>
</organism>
<name>A0A0E9SJI8_ANGAN</name>
<protein>
    <submittedName>
        <fullName evidence="1">Uncharacterized protein</fullName>
    </submittedName>
</protein>
<evidence type="ECO:0000313" key="1">
    <source>
        <dbReference type="EMBL" id="JAH41554.1"/>
    </source>
</evidence>
<accession>A0A0E9SJI8</accession>
<proteinExistence type="predicted"/>
<dbReference type="EMBL" id="GBXM01067023">
    <property type="protein sequence ID" value="JAH41554.1"/>
    <property type="molecule type" value="Transcribed_RNA"/>
</dbReference>